<dbReference type="InterPro" id="IPR052527">
    <property type="entry name" value="Metal_cation-efflux_comp"/>
</dbReference>
<keyword evidence="5" id="KW-0489">Methyltransferase</keyword>
<feature type="signal peptide" evidence="6">
    <location>
        <begin position="1"/>
        <end position="21"/>
    </location>
</feature>
<comment type="similarity">
    <text evidence="5">Belongs to the class VI-like SAM-binding methyltransferase superfamily. Isoprenylcysteine carboxyl methyltransferase family.</text>
</comment>
<keyword evidence="2 5" id="KW-0812">Transmembrane</keyword>
<comment type="caution">
    <text evidence="7">The sequence shown here is derived from an EMBL/GenBank/DDBJ whole genome shotgun (WGS) entry which is preliminary data.</text>
</comment>
<keyword evidence="4 5" id="KW-0472">Membrane</keyword>
<protein>
    <recommendedName>
        <fullName evidence="5">Protein-S-isoprenylcysteine O-methyltransferase</fullName>
        <ecNumber evidence="5">2.1.1.100</ecNumber>
    </recommendedName>
</protein>
<comment type="caution">
    <text evidence="5">Lacks conserved residue(s) required for the propagation of feature annotation.</text>
</comment>
<dbReference type="AlphaFoldDB" id="A0A8H7XUB9"/>
<dbReference type="PANTHER" id="PTHR43847:SF1">
    <property type="entry name" value="BLL3993 PROTEIN"/>
    <property type="match status" value="1"/>
</dbReference>
<evidence type="ECO:0000256" key="2">
    <source>
        <dbReference type="ARBA" id="ARBA00022692"/>
    </source>
</evidence>
<dbReference type="GO" id="GO:0004671">
    <property type="term" value="F:protein C-terminal S-isoprenylcysteine carboxyl O-methyltransferase activity"/>
    <property type="evidence" value="ECO:0007669"/>
    <property type="project" value="UniProtKB-EC"/>
</dbReference>
<dbReference type="EMBL" id="JAFIQS010000009">
    <property type="protein sequence ID" value="KAG5165838.1"/>
    <property type="molecule type" value="Genomic_DNA"/>
</dbReference>
<reference evidence="7" key="1">
    <citation type="submission" date="2021-02" db="EMBL/GenBank/DDBJ databases">
        <title>Psilocybe cubensis genome.</title>
        <authorList>
            <person name="Mckernan K.J."/>
            <person name="Crawford S."/>
            <person name="Trippe A."/>
            <person name="Kane L.T."/>
            <person name="Mclaughlin S."/>
        </authorList>
    </citation>
    <scope>NUCLEOTIDE SEQUENCE [LARGE SCALE GENOMIC DNA]</scope>
    <source>
        <strain evidence="7">MGC-MH-2018</strain>
    </source>
</reference>
<evidence type="ECO:0000256" key="1">
    <source>
        <dbReference type="ARBA" id="ARBA00004141"/>
    </source>
</evidence>
<keyword evidence="5" id="KW-0949">S-adenosyl-L-methionine</keyword>
<proteinExistence type="inferred from homology"/>
<dbReference type="GO" id="GO:0032259">
    <property type="term" value="P:methylation"/>
    <property type="evidence" value="ECO:0007669"/>
    <property type="project" value="UniProtKB-KW"/>
</dbReference>
<feature type="transmembrane region" description="Helical" evidence="5">
    <location>
        <begin position="176"/>
        <end position="196"/>
    </location>
</feature>
<comment type="catalytic activity">
    <reaction evidence="5">
        <text>[protein]-C-terminal S-[(2E,6E)-farnesyl]-L-cysteine + S-adenosyl-L-methionine = [protein]-C-terminal S-[(2E,6E)-farnesyl]-L-cysteine methyl ester + S-adenosyl-L-homocysteine</text>
        <dbReference type="Rhea" id="RHEA:21672"/>
        <dbReference type="Rhea" id="RHEA-COMP:12125"/>
        <dbReference type="Rhea" id="RHEA-COMP:12126"/>
        <dbReference type="ChEBI" id="CHEBI:57856"/>
        <dbReference type="ChEBI" id="CHEBI:59789"/>
        <dbReference type="ChEBI" id="CHEBI:90510"/>
        <dbReference type="ChEBI" id="CHEBI:90511"/>
        <dbReference type="EC" id="2.1.1.100"/>
    </reaction>
</comment>
<dbReference type="Pfam" id="PF04140">
    <property type="entry name" value="ICMT"/>
    <property type="match status" value="1"/>
</dbReference>
<keyword evidence="3 5" id="KW-1133">Transmembrane helix</keyword>
<evidence type="ECO:0000256" key="6">
    <source>
        <dbReference type="SAM" id="SignalP"/>
    </source>
</evidence>
<keyword evidence="5" id="KW-0256">Endoplasmic reticulum</keyword>
<organism evidence="7">
    <name type="scientific">Psilocybe cubensis</name>
    <name type="common">Psychedelic mushroom</name>
    <name type="synonym">Stropharia cubensis</name>
    <dbReference type="NCBI Taxonomy" id="181762"/>
    <lineage>
        <taxon>Eukaryota</taxon>
        <taxon>Fungi</taxon>
        <taxon>Dikarya</taxon>
        <taxon>Basidiomycota</taxon>
        <taxon>Agaricomycotina</taxon>
        <taxon>Agaricomycetes</taxon>
        <taxon>Agaricomycetidae</taxon>
        <taxon>Agaricales</taxon>
        <taxon>Agaricineae</taxon>
        <taxon>Strophariaceae</taxon>
        <taxon>Psilocybe</taxon>
    </lineage>
</organism>
<evidence type="ECO:0000256" key="5">
    <source>
        <dbReference type="RuleBase" id="RU362022"/>
    </source>
</evidence>
<gene>
    <name evidence="7" type="ORF">JR316_009424</name>
</gene>
<dbReference type="EC" id="2.1.1.100" evidence="5"/>
<dbReference type="Gene3D" id="1.20.120.1630">
    <property type="match status" value="1"/>
</dbReference>
<keyword evidence="5" id="KW-0808">Transferase</keyword>
<name>A0A8H7XUB9_PSICU</name>
<dbReference type="PANTHER" id="PTHR43847">
    <property type="entry name" value="BLL3993 PROTEIN"/>
    <property type="match status" value="1"/>
</dbReference>
<accession>A0A8H7XUB9</accession>
<keyword evidence="6" id="KW-0732">Signal</keyword>
<evidence type="ECO:0000256" key="4">
    <source>
        <dbReference type="ARBA" id="ARBA00023136"/>
    </source>
</evidence>
<evidence type="ECO:0000256" key="3">
    <source>
        <dbReference type="ARBA" id="ARBA00022989"/>
    </source>
</evidence>
<sequence length="237" mass="26831">MSLAKIPVICILTFTYNAMFTAPNPAPAKEDMVATAKVDWVSGRNFILQMSRLGQTLLGAVEIISIITNAYPSSSLSQKILYLCYFQEKDPGRLQLHPLSYLAAFFWVCGYLMRMRTYQDLGRFFRFDISIQKDHELVTTGLYAYVRHPSYSGIILADLGWGLWYGTKGSWIRESAFLDSVGGTITLATFIILFMLPGPAFTLSRMSNEDKALRSKFGKKWDAWASKVPYRLIPGIY</sequence>
<dbReference type="InterPro" id="IPR007269">
    <property type="entry name" value="ICMT_MeTrfase"/>
</dbReference>
<dbReference type="GO" id="GO:0005789">
    <property type="term" value="C:endoplasmic reticulum membrane"/>
    <property type="evidence" value="ECO:0007669"/>
    <property type="project" value="UniProtKB-SubCell"/>
</dbReference>
<dbReference type="OrthoDB" id="422086at2759"/>
<feature type="chain" id="PRO_5034447588" description="Protein-S-isoprenylcysteine O-methyltransferase" evidence="6">
    <location>
        <begin position="22"/>
        <end position="237"/>
    </location>
</feature>
<evidence type="ECO:0000313" key="7">
    <source>
        <dbReference type="EMBL" id="KAG5165838.1"/>
    </source>
</evidence>
<comment type="subcellular location">
    <subcellularLocation>
        <location evidence="5">Endoplasmic reticulum membrane</location>
        <topology evidence="5">Multi-pass membrane protein</topology>
    </subcellularLocation>
    <subcellularLocation>
        <location evidence="1">Membrane</location>
        <topology evidence="1">Multi-pass membrane protein</topology>
    </subcellularLocation>
</comment>